<accession>A0A1H3XFB5</accession>
<dbReference type="InterPro" id="IPR011701">
    <property type="entry name" value="MFS"/>
</dbReference>
<evidence type="ECO:0000256" key="4">
    <source>
        <dbReference type="ARBA" id="ARBA00023136"/>
    </source>
</evidence>
<dbReference type="Pfam" id="PF07690">
    <property type="entry name" value="MFS_1"/>
    <property type="match status" value="1"/>
</dbReference>
<dbReference type="Proteomes" id="UP000187280">
    <property type="component" value="Unassembled WGS sequence"/>
</dbReference>
<dbReference type="RefSeq" id="WP_026742362.1">
    <property type="nucleotide sequence ID" value="NZ_FNQS01000002.1"/>
</dbReference>
<feature type="transmembrane region" description="Helical" evidence="5">
    <location>
        <begin position="257"/>
        <end position="276"/>
    </location>
</feature>
<comment type="subcellular location">
    <subcellularLocation>
        <location evidence="1">Endomembrane system</location>
        <topology evidence="1">Multi-pass membrane protein</topology>
    </subcellularLocation>
</comment>
<feature type="domain" description="Major facilitator superfamily (MFS) profile" evidence="6">
    <location>
        <begin position="25"/>
        <end position="435"/>
    </location>
</feature>
<feature type="transmembrane region" description="Helical" evidence="5">
    <location>
        <begin position="24"/>
        <end position="46"/>
    </location>
</feature>
<feature type="transmembrane region" description="Helical" evidence="5">
    <location>
        <begin position="115"/>
        <end position="136"/>
    </location>
</feature>
<dbReference type="SUPFAM" id="SSF103473">
    <property type="entry name" value="MFS general substrate transporter"/>
    <property type="match status" value="1"/>
</dbReference>
<name>A0A1H3XFB5_9GAMM</name>
<dbReference type="eggNOG" id="COG2271">
    <property type="taxonomic scope" value="Bacteria"/>
</dbReference>
<evidence type="ECO:0000256" key="5">
    <source>
        <dbReference type="SAM" id="Phobius"/>
    </source>
</evidence>
<feature type="transmembrane region" description="Helical" evidence="5">
    <location>
        <begin position="296"/>
        <end position="316"/>
    </location>
</feature>
<dbReference type="GeneID" id="97763555"/>
<evidence type="ECO:0000256" key="1">
    <source>
        <dbReference type="ARBA" id="ARBA00004127"/>
    </source>
</evidence>
<dbReference type="AlphaFoldDB" id="A0A1H3XFB5"/>
<feature type="transmembrane region" description="Helical" evidence="5">
    <location>
        <begin position="345"/>
        <end position="364"/>
    </location>
</feature>
<dbReference type="CDD" id="cd17365">
    <property type="entry name" value="MFS_PcaK_like"/>
    <property type="match status" value="1"/>
</dbReference>
<evidence type="ECO:0000313" key="7">
    <source>
        <dbReference type="EMBL" id="SDZ97920.1"/>
    </source>
</evidence>
<evidence type="ECO:0000256" key="3">
    <source>
        <dbReference type="ARBA" id="ARBA00022989"/>
    </source>
</evidence>
<feature type="transmembrane region" description="Helical" evidence="5">
    <location>
        <begin position="52"/>
        <end position="78"/>
    </location>
</feature>
<feature type="transmembrane region" description="Helical" evidence="5">
    <location>
        <begin position="148"/>
        <end position="171"/>
    </location>
</feature>
<keyword evidence="4 5" id="KW-0472">Membrane</keyword>
<dbReference type="InterPro" id="IPR005829">
    <property type="entry name" value="Sugar_transporter_CS"/>
</dbReference>
<protein>
    <submittedName>
        <fullName evidence="7">MFS transporter, AAHS family, 4-hydroxybenzoate transporter</fullName>
    </submittedName>
</protein>
<dbReference type="GO" id="GO:0005886">
    <property type="term" value="C:plasma membrane"/>
    <property type="evidence" value="ECO:0007669"/>
    <property type="project" value="UniProtKB-SubCell"/>
</dbReference>
<evidence type="ECO:0000256" key="2">
    <source>
        <dbReference type="ARBA" id="ARBA00022692"/>
    </source>
</evidence>
<keyword evidence="2 5" id="KW-0812">Transmembrane</keyword>
<keyword evidence="8" id="KW-1185">Reference proteome</keyword>
<dbReference type="InterPro" id="IPR020846">
    <property type="entry name" value="MFS_dom"/>
</dbReference>
<feature type="transmembrane region" description="Helical" evidence="5">
    <location>
        <begin position="385"/>
        <end position="406"/>
    </location>
</feature>
<feature type="transmembrane region" description="Helical" evidence="5">
    <location>
        <begin position="90"/>
        <end position="109"/>
    </location>
</feature>
<feature type="transmembrane region" description="Helical" evidence="5">
    <location>
        <begin position="177"/>
        <end position="197"/>
    </location>
</feature>
<reference evidence="7 8" key="1">
    <citation type="submission" date="2016-10" db="EMBL/GenBank/DDBJ databases">
        <authorList>
            <person name="de Groot N.N."/>
        </authorList>
    </citation>
    <scope>NUCLEOTIDE SEQUENCE [LARGE SCALE GENOMIC DNA]</scope>
    <source>
        <strain evidence="7 8">ATCC 29281</strain>
    </source>
</reference>
<dbReference type="PROSITE" id="PS50850">
    <property type="entry name" value="MFS"/>
    <property type="match status" value="1"/>
</dbReference>
<evidence type="ECO:0000313" key="8">
    <source>
        <dbReference type="Proteomes" id="UP000187280"/>
    </source>
</evidence>
<dbReference type="EMBL" id="FNQS01000002">
    <property type="protein sequence ID" value="SDZ97920.1"/>
    <property type="molecule type" value="Genomic_DNA"/>
</dbReference>
<evidence type="ECO:0000259" key="6">
    <source>
        <dbReference type="PROSITE" id="PS50850"/>
    </source>
</evidence>
<feature type="transmembrane region" description="Helical" evidence="5">
    <location>
        <begin position="412"/>
        <end position="432"/>
    </location>
</feature>
<dbReference type="PANTHER" id="PTHR23508:SF10">
    <property type="entry name" value="CARBOXYLIC ACID TRANSPORTER PROTEIN HOMOLOG"/>
    <property type="match status" value="1"/>
</dbReference>
<dbReference type="InterPro" id="IPR036259">
    <property type="entry name" value="MFS_trans_sf"/>
</dbReference>
<dbReference type="Gene3D" id="1.20.1250.20">
    <property type="entry name" value="MFS general substrate transporter like domains"/>
    <property type="match status" value="1"/>
</dbReference>
<dbReference type="PANTHER" id="PTHR23508">
    <property type="entry name" value="CARBOXYLIC ACID TRANSPORTER PROTEIN HOMOLOG"/>
    <property type="match status" value="1"/>
</dbReference>
<dbReference type="GO" id="GO:0046943">
    <property type="term" value="F:carboxylic acid transmembrane transporter activity"/>
    <property type="evidence" value="ECO:0007669"/>
    <property type="project" value="TreeGrafter"/>
</dbReference>
<organism evidence="7 8">
    <name type="scientific">Lonsdalea quercina</name>
    <dbReference type="NCBI Taxonomy" id="71657"/>
    <lineage>
        <taxon>Bacteria</taxon>
        <taxon>Pseudomonadati</taxon>
        <taxon>Pseudomonadota</taxon>
        <taxon>Gammaproteobacteria</taxon>
        <taxon>Enterobacterales</taxon>
        <taxon>Pectobacteriaceae</taxon>
        <taxon>Lonsdalea</taxon>
    </lineage>
</organism>
<dbReference type="PROSITE" id="PS00217">
    <property type="entry name" value="SUGAR_TRANSPORT_2"/>
    <property type="match status" value="1"/>
</dbReference>
<keyword evidence="3 5" id="KW-1133">Transmembrane helix</keyword>
<gene>
    <name evidence="7" type="ORF">SAMN02982996_00625</name>
</gene>
<sequence length="447" mass="47751">MTGSTPLDVRQLINERPLSAYQKLIVILSFCIIALDGMDIAIMGFIGPSLKAAWGIGNAELAIVISAALVGLAMGAMISGPLADWRGRKVVIITSVFLFGLWTLLAAFSENVQHLIIFRFLTGLGLGAAMPNVGTLVAEYAPEKKRSFIITIVFCGFSVGAAAGGFAASWLIPQWGWHTVLLMGGILPLLLLPFLVVKLPESVRFLVAKRANSERIHHIVEKIAPGVSHSGTQFAMPAENKKATFAVRLVLSKEYRFGSFMLWGGYFFGLFMVYLLGSWLPTVIKEAGMTVTQATVITALYQSGGAFGSLFAGWLMDRINPHLALGVIYAAGGAATAMIGLSESYFVLLALLASTSGFCLNGANTGMNALSARFYPTAARATGSGWMHGVGRMGAIMSAFAGAQVLGMEWSFGMMFAVLALPAFLTALMILAKGQLGRRHRSVAFIY</sequence>
<proteinExistence type="predicted"/>
<feature type="transmembrane region" description="Helical" evidence="5">
    <location>
        <begin position="323"/>
        <end position="339"/>
    </location>
</feature>